<dbReference type="EMBL" id="UOEK01000256">
    <property type="protein sequence ID" value="VAW03321.1"/>
    <property type="molecule type" value="Genomic_DNA"/>
</dbReference>
<dbReference type="Pfam" id="PF02592">
    <property type="entry name" value="Vut_1"/>
    <property type="match status" value="1"/>
</dbReference>
<feature type="transmembrane region" description="Helical" evidence="1">
    <location>
        <begin position="160"/>
        <end position="182"/>
    </location>
</feature>
<evidence type="ECO:0000313" key="2">
    <source>
        <dbReference type="EMBL" id="VAW03321.1"/>
    </source>
</evidence>
<name>A0A3B0SAX2_9ZZZZ</name>
<keyword evidence="1" id="KW-1133">Transmembrane helix</keyword>
<feature type="transmembrane region" description="Helical" evidence="1">
    <location>
        <begin position="69"/>
        <end position="91"/>
    </location>
</feature>
<dbReference type="HAMAP" id="MF_02088">
    <property type="entry name" value="Q_prec_transport"/>
    <property type="match status" value="1"/>
</dbReference>
<feature type="transmembrane region" description="Helical" evidence="1">
    <location>
        <begin position="189"/>
        <end position="206"/>
    </location>
</feature>
<protein>
    <submittedName>
        <fullName evidence="2">PreQ0 transporter YhhQ</fullName>
    </submittedName>
</protein>
<accession>A0A3B0SAX2</accession>
<dbReference type="PANTHER" id="PTHR34300:SF2">
    <property type="entry name" value="QUEUOSINE PRECURSOR TRANSPORTER-RELATED"/>
    <property type="match status" value="1"/>
</dbReference>
<reference evidence="2" key="1">
    <citation type="submission" date="2018-06" db="EMBL/GenBank/DDBJ databases">
        <authorList>
            <person name="Zhirakovskaya E."/>
        </authorList>
    </citation>
    <scope>NUCLEOTIDE SEQUENCE</scope>
</reference>
<dbReference type="AlphaFoldDB" id="A0A3B0SAX2"/>
<keyword evidence="1" id="KW-0472">Membrane</keyword>
<gene>
    <name evidence="2" type="ORF">MNBD_ACTINO02-557</name>
</gene>
<dbReference type="NCBIfam" id="TIGR00697">
    <property type="entry name" value="queuosine precursor transporter"/>
    <property type="match status" value="1"/>
</dbReference>
<dbReference type="InterPro" id="IPR003744">
    <property type="entry name" value="YhhQ"/>
</dbReference>
<keyword evidence="1" id="KW-0812">Transmembrane</keyword>
<proteinExistence type="inferred from homology"/>
<evidence type="ECO:0000256" key="1">
    <source>
        <dbReference type="SAM" id="Phobius"/>
    </source>
</evidence>
<organism evidence="2">
    <name type="scientific">hydrothermal vent metagenome</name>
    <dbReference type="NCBI Taxonomy" id="652676"/>
    <lineage>
        <taxon>unclassified sequences</taxon>
        <taxon>metagenomes</taxon>
        <taxon>ecological metagenomes</taxon>
    </lineage>
</organism>
<dbReference type="PANTHER" id="PTHR34300">
    <property type="entry name" value="QUEUOSINE PRECURSOR TRANSPORTER-RELATED"/>
    <property type="match status" value="1"/>
</dbReference>
<sequence>MTTPHRIPLRSAQVLALLTAAYVSAQLLADITSLRIVDIAGSAMDGGTLVYPITFTLRDLVHKVAGKRVARTLIFASAVINIVMAGLFWIVTNMNLIPDTGPQSELFGDVLGPVWRIVFASIIAEVISELVDTEVYSRWVKTFGERLQWGRVLSSNAVSIPIDTVIFVAIAFGGVFSGAVLVDIVRTNIVIKGIVTIASIPLIYMVKPGRVVDDQELVDA</sequence>